<dbReference type="CDD" id="cd00130">
    <property type="entry name" value="PAS"/>
    <property type="match status" value="1"/>
</dbReference>
<dbReference type="Gene3D" id="3.30.70.270">
    <property type="match status" value="1"/>
</dbReference>
<evidence type="ECO:0000259" key="4">
    <source>
        <dbReference type="PROSITE" id="PS50887"/>
    </source>
</evidence>
<keyword evidence="3" id="KW-0175">Coiled coil</keyword>
<accession>A0ABT9FA03</accession>
<keyword evidence="5" id="KW-0808">Transferase</keyword>
<dbReference type="PANTHER" id="PTHR45138">
    <property type="entry name" value="REGULATORY COMPONENTS OF SENSORY TRANSDUCTION SYSTEM"/>
    <property type="match status" value="1"/>
</dbReference>
<protein>
    <recommendedName>
        <fullName evidence="1">diguanylate cyclase</fullName>
        <ecNumber evidence="1">2.7.7.65</ecNumber>
    </recommendedName>
</protein>
<dbReference type="InterPro" id="IPR013767">
    <property type="entry name" value="PAS_fold"/>
</dbReference>
<organism evidence="5 6">
    <name type="scientific">Pseudoalteromonas marina</name>
    <dbReference type="NCBI Taxonomy" id="267375"/>
    <lineage>
        <taxon>Bacteria</taxon>
        <taxon>Pseudomonadati</taxon>
        <taxon>Pseudomonadota</taxon>
        <taxon>Gammaproteobacteria</taxon>
        <taxon>Alteromonadales</taxon>
        <taxon>Pseudoalteromonadaceae</taxon>
        <taxon>Pseudoalteromonas</taxon>
    </lineage>
</organism>
<evidence type="ECO:0000256" key="2">
    <source>
        <dbReference type="ARBA" id="ARBA00034247"/>
    </source>
</evidence>
<dbReference type="SMART" id="SM00267">
    <property type="entry name" value="GGDEF"/>
    <property type="match status" value="1"/>
</dbReference>
<evidence type="ECO:0000256" key="3">
    <source>
        <dbReference type="SAM" id="Coils"/>
    </source>
</evidence>
<dbReference type="EMBL" id="JAUYVT010000002">
    <property type="protein sequence ID" value="MDP2563607.1"/>
    <property type="molecule type" value="Genomic_DNA"/>
</dbReference>
<dbReference type="Proteomes" id="UP001177212">
    <property type="component" value="Unassembled WGS sequence"/>
</dbReference>
<dbReference type="NCBIfam" id="TIGR00229">
    <property type="entry name" value="sensory_box"/>
    <property type="match status" value="1"/>
</dbReference>
<dbReference type="InterPro" id="IPR035965">
    <property type="entry name" value="PAS-like_dom_sf"/>
</dbReference>
<dbReference type="SUPFAM" id="SSF55785">
    <property type="entry name" value="PYP-like sensor domain (PAS domain)"/>
    <property type="match status" value="1"/>
</dbReference>
<dbReference type="PROSITE" id="PS50887">
    <property type="entry name" value="GGDEF"/>
    <property type="match status" value="1"/>
</dbReference>
<keyword evidence="5" id="KW-0548">Nucleotidyltransferase</keyword>
<dbReference type="GO" id="GO:0052621">
    <property type="term" value="F:diguanylate cyclase activity"/>
    <property type="evidence" value="ECO:0007669"/>
    <property type="project" value="UniProtKB-EC"/>
</dbReference>
<dbReference type="InterPro" id="IPR000160">
    <property type="entry name" value="GGDEF_dom"/>
</dbReference>
<dbReference type="Pfam" id="PF00990">
    <property type="entry name" value="GGDEF"/>
    <property type="match status" value="1"/>
</dbReference>
<feature type="coiled-coil region" evidence="3">
    <location>
        <begin position="116"/>
        <end position="150"/>
    </location>
</feature>
<dbReference type="InterPro" id="IPR050469">
    <property type="entry name" value="Diguanylate_Cyclase"/>
</dbReference>
<dbReference type="InterPro" id="IPR043128">
    <property type="entry name" value="Rev_trsase/Diguanyl_cyclase"/>
</dbReference>
<gene>
    <name evidence="5" type="ORF">Q8W34_03140</name>
</gene>
<evidence type="ECO:0000313" key="5">
    <source>
        <dbReference type="EMBL" id="MDP2563607.1"/>
    </source>
</evidence>
<feature type="domain" description="GGDEF" evidence="4">
    <location>
        <begin position="174"/>
        <end position="302"/>
    </location>
</feature>
<dbReference type="Pfam" id="PF00989">
    <property type="entry name" value="PAS"/>
    <property type="match status" value="1"/>
</dbReference>
<dbReference type="EC" id="2.7.7.65" evidence="1"/>
<reference evidence="5" key="1">
    <citation type="submission" date="2023-07" db="EMBL/GenBank/DDBJ databases">
        <title>Genome content predicts the carbon catabolic preferences of heterotrophic bacteria.</title>
        <authorList>
            <person name="Gralka M."/>
        </authorList>
    </citation>
    <scope>NUCLEOTIDE SEQUENCE</scope>
    <source>
        <strain evidence="5">4G09</strain>
    </source>
</reference>
<dbReference type="InterPro" id="IPR029787">
    <property type="entry name" value="Nucleotide_cyclase"/>
</dbReference>
<dbReference type="RefSeq" id="WP_305471126.1">
    <property type="nucleotide sequence ID" value="NZ_JAUYVT010000002.1"/>
</dbReference>
<evidence type="ECO:0000313" key="6">
    <source>
        <dbReference type="Proteomes" id="UP001177212"/>
    </source>
</evidence>
<dbReference type="CDD" id="cd01949">
    <property type="entry name" value="GGDEF"/>
    <property type="match status" value="1"/>
</dbReference>
<dbReference type="NCBIfam" id="TIGR00254">
    <property type="entry name" value="GGDEF"/>
    <property type="match status" value="1"/>
</dbReference>
<comment type="catalytic activity">
    <reaction evidence="2">
        <text>2 GTP = 3',3'-c-di-GMP + 2 diphosphate</text>
        <dbReference type="Rhea" id="RHEA:24898"/>
        <dbReference type="ChEBI" id="CHEBI:33019"/>
        <dbReference type="ChEBI" id="CHEBI:37565"/>
        <dbReference type="ChEBI" id="CHEBI:58805"/>
        <dbReference type="EC" id="2.7.7.65"/>
    </reaction>
</comment>
<proteinExistence type="predicted"/>
<sequence length="306" mass="34905">MKSIKTENKRASYSADCFLSGALITDSKNTIIYVNSYFEEHLYWKSDELVGQNINKILTKSSRIFFQSYLIPTLLHEKTSEEMQLIIFNGQGIKIPMTINAQINEEGKVFWSLYNSSKQDQLYDELIKTREKLEEQAEELKSLASTDELTNLLNRREMNYRSTLLLEQSLRSKQSVALLVIDIDNFKLINDTFGHLEGDRVLKELGQALKSFGRQTDLISRYGGEEFLIMLPDTDKKGALLFCNRLHAIIADILVDNKPVTVSIGMTISNTINTFIDLFTQADNAVYQAKSLGKNRTQLFGDDNTI</sequence>
<name>A0ABT9FA03_9GAMM</name>
<dbReference type="Gene3D" id="3.30.450.20">
    <property type="entry name" value="PAS domain"/>
    <property type="match status" value="1"/>
</dbReference>
<comment type="caution">
    <text evidence="5">The sequence shown here is derived from an EMBL/GenBank/DDBJ whole genome shotgun (WGS) entry which is preliminary data.</text>
</comment>
<evidence type="ECO:0000256" key="1">
    <source>
        <dbReference type="ARBA" id="ARBA00012528"/>
    </source>
</evidence>
<dbReference type="PANTHER" id="PTHR45138:SF9">
    <property type="entry name" value="DIGUANYLATE CYCLASE DGCM-RELATED"/>
    <property type="match status" value="1"/>
</dbReference>
<dbReference type="SUPFAM" id="SSF55073">
    <property type="entry name" value="Nucleotide cyclase"/>
    <property type="match status" value="1"/>
</dbReference>
<keyword evidence="6" id="KW-1185">Reference proteome</keyword>
<dbReference type="InterPro" id="IPR000014">
    <property type="entry name" value="PAS"/>
</dbReference>